<comment type="function">
    <text evidence="4">NDH-1 shuttles electrons from NADH, via FMN and iron-sulfur (Fe-S) centers, to quinones in the respiratory chain.</text>
</comment>
<evidence type="ECO:0000313" key="7">
    <source>
        <dbReference type="Proteomes" id="UP000187408"/>
    </source>
</evidence>
<dbReference type="PANTHER" id="PTHR10884:SF14">
    <property type="entry name" value="NADH DEHYDROGENASE [UBIQUINONE] IRON-SULFUR PROTEIN 3, MITOCHONDRIAL"/>
    <property type="match status" value="1"/>
</dbReference>
<dbReference type="InterPro" id="IPR020396">
    <property type="entry name" value="NADH_UbQ_OxRdtase_CS"/>
</dbReference>
<dbReference type="InterPro" id="IPR037232">
    <property type="entry name" value="NADH_quin_OxRdtase_su_C/D-like"/>
</dbReference>
<keyword evidence="3" id="KW-0520">NAD</keyword>
<reference evidence="6 7" key="1">
    <citation type="submission" date="2016-10" db="EMBL/GenBank/DDBJ databases">
        <title>Genome sequence of a sulfur-reducing bacterium Desulfurobacterium indicum K6013.</title>
        <authorList>
            <person name="Cao J."/>
            <person name="Shao Z."/>
            <person name="Alain K."/>
            <person name="Jebbar M."/>
        </authorList>
    </citation>
    <scope>NUCLEOTIDE SEQUENCE [LARGE SCALE GENOMIC DNA]</scope>
    <source>
        <strain evidence="6 7">K6013</strain>
    </source>
</reference>
<dbReference type="PROSITE" id="PS00542">
    <property type="entry name" value="COMPLEX1_30K"/>
    <property type="match status" value="1"/>
</dbReference>
<dbReference type="RefSeq" id="WP_076713457.1">
    <property type="nucleotide sequence ID" value="NZ_MOEN01000032.1"/>
</dbReference>
<dbReference type="PANTHER" id="PTHR10884">
    <property type="entry name" value="NADH DEHYDROGENASE UBIQUINONE IRON-SULFUR PROTEIN 3"/>
    <property type="match status" value="1"/>
</dbReference>
<dbReference type="Proteomes" id="UP000187408">
    <property type="component" value="Unassembled WGS sequence"/>
</dbReference>
<sequence>MENFLIGIDIKIIEDERLKGSKKQILIDPQNIREVTKRFRENGYFLEDVMSMEFKECFHLLYRFNHFENPGTITVRTSIEKEPAEIESISDIYPGALWHEREVYEFFGINFKGHPDLKPLLLPAEDFEGNPLRKDEKSAKSIKDIFPMFFEESEQEESEGKEEQS</sequence>
<dbReference type="GO" id="GO:0016651">
    <property type="term" value="F:oxidoreductase activity, acting on NAD(P)H"/>
    <property type="evidence" value="ECO:0007669"/>
    <property type="project" value="InterPro"/>
</dbReference>
<organism evidence="6 7">
    <name type="scientific">Desulfurobacterium indicum</name>
    <dbReference type="NCBI Taxonomy" id="1914305"/>
    <lineage>
        <taxon>Bacteria</taxon>
        <taxon>Pseudomonadati</taxon>
        <taxon>Aquificota</taxon>
        <taxon>Aquificia</taxon>
        <taxon>Desulfurobacteriales</taxon>
        <taxon>Desulfurobacteriaceae</taxon>
        <taxon>Desulfurobacterium</taxon>
    </lineage>
</organism>
<keyword evidence="2 3" id="KW-0813">Transport</keyword>
<dbReference type="GO" id="GO:0048038">
    <property type="term" value="F:quinone binding"/>
    <property type="evidence" value="ECO:0007669"/>
    <property type="project" value="UniProtKB-KW"/>
</dbReference>
<keyword evidence="7" id="KW-1185">Reference proteome</keyword>
<gene>
    <name evidence="6" type="ORF">BLW93_07405</name>
</gene>
<dbReference type="EMBL" id="MOEN01000032">
    <property type="protein sequence ID" value="OMH40025.1"/>
    <property type="molecule type" value="Genomic_DNA"/>
</dbReference>
<evidence type="ECO:0000313" key="6">
    <source>
        <dbReference type="EMBL" id="OMH40025.1"/>
    </source>
</evidence>
<evidence type="ECO:0000256" key="4">
    <source>
        <dbReference type="RuleBase" id="RU003582"/>
    </source>
</evidence>
<dbReference type="EC" id="7.1.1.-" evidence="4"/>
<evidence type="ECO:0000256" key="2">
    <source>
        <dbReference type="ARBA" id="ARBA00022448"/>
    </source>
</evidence>
<evidence type="ECO:0000256" key="3">
    <source>
        <dbReference type="RuleBase" id="RU003456"/>
    </source>
</evidence>
<keyword evidence="4" id="KW-0874">Quinone</keyword>
<protein>
    <recommendedName>
        <fullName evidence="4">NADH-quinone oxidoreductase</fullName>
        <ecNumber evidence="4">7.1.1.-</ecNumber>
    </recommendedName>
</protein>
<dbReference type="Gene3D" id="3.30.460.80">
    <property type="entry name" value="NADH:ubiquinone oxidoreductase, 30kDa subunit"/>
    <property type="match status" value="1"/>
</dbReference>
<name>A0A1R1MJN1_9BACT</name>
<dbReference type="AlphaFoldDB" id="A0A1R1MJN1"/>
<feature type="domain" description="NADH:ubiquinone oxidoreductase 30kDa subunit" evidence="5">
    <location>
        <begin position="26"/>
        <end position="138"/>
    </location>
</feature>
<dbReference type="OrthoDB" id="9803286at2"/>
<dbReference type="STRING" id="1914305.BLW93_07405"/>
<dbReference type="Pfam" id="PF00329">
    <property type="entry name" value="Complex1_30kDa"/>
    <property type="match status" value="1"/>
</dbReference>
<comment type="similarity">
    <text evidence="1 3">Belongs to the complex I 30 kDa subunit family.</text>
</comment>
<dbReference type="GO" id="GO:0008137">
    <property type="term" value="F:NADH dehydrogenase (ubiquinone) activity"/>
    <property type="evidence" value="ECO:0007669"/>
    <property type="project" value="InterPro"/>
</dbReference>
<accession>A0A1R1MJN1</accession>
<proteinExistence type="inferred from homology"/>
<dbReference type="InterPro" id="IPR001268">
    <property type="entry name" value="NADH_UbQ_OxRdtase_30kDa_su"/>
</dbReference>
<keyword evidence="3" id="KW-1278">Translocase</keyword>
<comment type="catalytic activity">
    <reaction evidence="4">
        <text>a quinone + NADH + 5 H(+)(in) = a quinol + NAD(+) + 4 H(+)(out)</text>
        <dbReference type="Rhea" id="RHEA:57888"/>
        <dbReference type="ChEBI" id="CHEBI:15378"/>
        <dbReference type="ChEBI" id="CHEBI:24646"/>
        <dbReference type="ChEBI" id="CHEBI:57540"/>
        <dbReference type="ChEBI" id="CHEBI:57945"/>
        <dbReference type="ChEBI" id="CHEBI:132124"/>
    </reaction>
</comment>
<dbReference type="SUPFAM" id="SSF143243">
    <property type="entry name" value="Nqo5-like"/>
    <property type="match status" value="1"/>
</dbReference>
<comment type="caution">
    <text evidence="6">The sequence shown here is derived from an EMBL/GenBank/DDBJ whole genome shotgun (WGS) entry which is preliminary data.</text>
</comment>
<evidence type="ECO:0000256" key="1">
    <source>
        <dbReference type="ARBA" id="ARBA00007569"/>
    </source>
</evidence>
<evidence type="ECO:0000259" key="5">
    <source>
        <dbReference type="Pfam" id="PF00329"/>
    </source>
</evidence>